<comment type="caution">
    <text evidence="2">The sequence shown here is derived from an EMBL/GenBank/DDBJ whole genome shotgun (WGS) entry which is preliminary data.</text>
</comment>
<gene>
    <name evidence="2" type="ORF">WG66_17273</name>
</gene>
<evidence type="ECO:0000313" key="3">
    <source>
        <dbReference type="Proteomes" id="UP000054988"/>
    </source>
</evidence>
<accession>A0A0W0F1E5</accession>
<dbReference type="AlphaFoldDB" id="A0A0W0F1E5"/>
<feature type="region of interest" description="Disordered" evidence="1">
    <location>
        <begin position="1"/>
        <end position="23"/>
    </location>
</feature>
<name>A0A0W0F1E5_MONRR</name>
<reference evidence="2 3" key="1">
    <citation type="submission" date="2015-12" db="EMBL/GenBank/DDBJ databases">
        <title>Draft genome sequence of Moniliophthora roreri, the causal agent of frosty pod rot of cacao.</title>
        <authorList>
            <person name="Aime M.C."/>
            <person name="Diaz-Valderrama J.R."/>
            <person name="Kijpornyongpan T."/>
            <person name="Phillips-Mora W."/>
        </authorList>
    </citation>
    <scope>NUCLEOTIDE SEQUENCE [LARGE SCALE GENOMIC DNA]</scope>
    <source>
        <strain evidence="2 3">MCA 2952</strain>
    </source>
</reference>
<dbReference type="EMBL" id="LATX01002395">
    <property type="protein sequence ID" value="KTB30139.1"/>
    <property type="molecule type" value="Genomic_DNA"/>
</dbReference>
<dbReference type="Proteomes" id="UP000054988">
    <property type="component" value="Unassembled WGS sequence"/>
</dbReference>
<proteinExistence type="predicted"/>
<organism evidence="2 3">
    <name type="scientific">Moniliophthora roreri</name>
    <name type="common">Frosty pod rot fungus</name>
    <name type="synonym">Monilia roreri</name>
    <dbReference type="NCBI Taxonomy" id="221103"/>
    <lineage>
        <taxon>Eukaryota</taxon>
        <taxon>Fungi</taxon>
        <taxon>Dikarya</taxon>
        <taxon>Basidiomycota</taxon>
        <taxon>Agaricomycotina</taxon>
        <taxon>Agaricomycetes</taxon>
        <taxon>Agaricomycetidae</taxon>
        <taxon>Agaricales</taxon>
        <taxon>Marasmiineae</taxon>
        <taxon>Marasmiaceae</taxon>
        <taxon>Moniliophthora</taxon>
    </lineage>
</organism>
<protein>
    <submittedName>
        <fullName evidence="2">Uncharacterized protein</fullName>
    </submittedName>
</protein>
<evidence type="ECO:0000313" key="2">
    <source>
        <dbReference type="EMBL" id="KTB30139.1"/>
    </source>
</evidence>
<sequence>MNGPSTSREHTRQCSSSSSLGDFGVYCDEPESLSLLDEKGGVMLMQVCRAKRVQISFASPKVIRVQTLKIPSQRTDQNLT</sequence>
<evidence type="ECO:0000256" key="1">
    <source>
        <dbReference type="SAM" id="MobiDB-lite"/>
    </source>
</evidence>